<gene>
    <name evidence="2" type="ORF">M404DRAFT_511780</name>
</gene>
<evidence type="ECO:0000313" key="2">
    <source>
        <dbReference type="EMBL" id="KIO05515.1"/>
    </source>
</evidence>
<evidence type="ECO:0000256" key="1">
    <source>
        <dbReference type="RuleBase" id="RU364057"/>
    </source>
</evidence>
<keyword evidence="1" id="KW-0472">Membrane</keyword>
<dbReference type="GO" id="GO:0004222">
    <property type="term" value="F:metalloendopeptidase activity"/>
    <property type="evidence" value="ECO:0007669"/>
    <property type="project" value="InterPro"/>
</dbReference>
<dbReference type="HOGENOM" id="CLU_2224295_0_0_1"/>
<evidence type="ECO:0000313" key="3">
    <source>
        <dbReference type="Proteomes" id="UP000054217"/>
    </source>
</evidence>
<accession>A0A0C3NXE5</accession>
<comment type="function">
    <text evidence="1">Has a dual role in the assembly of mitochondrial ATPase.</text>
</comment>
<keyword evidence="3" id="KW-1185">Reference proteome</keyword>
<dbReference type="EC" id="3.4.24.-" evidence="1"/>
<comment type="similarity">
    <text evidence="1">Belongs to the peptidase M76 family.</text>
</comment>
<dbReference type="OrthoDB" id="285308at2759"/>
<keyword evidence="1" id="KW-0645">Protease</keyword>
<dbReference type="InterPro" id="IPR019165">
    <property type="entry name" value="Peptidase_M76_ATP23"/>
</dbReference>
<keyword evidence="1" id="KW-0496">Mitochondrion</keyword>
<reference evidence="2 3" key="1">
    <citation type="submission" date="2014-04" db="EMBL/GenBank/DDBJ databases">
        <authorList>
            <consortium name="DOE Joint Genome Institute"/>
            <person name="Kuo A."/>
            <person name="Kohler A."/>
            <person name="Costa M.D."/>
            <person name="Nagy L.G."/>
            <person name="Floudas D."/>
            <person name="Copeland A."/>
            <person name="Barry K.W."/>
            <person name="Cichocki N."/>
            <person name="Veneault-Fourrey C."/>
            <person name="LaButti K."/>
            <person name="Lindquist E.A."/>
            <person name="Lipzen A."/>
            <person name="Lundell T."/>
            <person name="Morin E."/>
            <person name="Murat C."/>
            <person name="Sun H."/>
            <person name="Tunlid A."/>
            <person name="Henrissat B."/>
            <person name="Grigoriev I.V."/>
            <person name="Hibbett D.S."/>
            <person name="Martin F."/>
            <person name="Nordberg H.P."/>
            <person name="Cantor M.N."/>
            <person name="Hua S.X."/>
        </authorList>
    </citation>
    <scope>NUCLEOTIDE SEQUENCE [LARGE SCALE GENOMIC DNA]</scope>
    <source>
        <strain evidence="2 3">Marx 270</strain>
    </source>
</reference>
<dbReference type="GO" id="GO:0046872">
    <property type="term" value="F:metal ion binding"/>
    <property type="evidence" value="ECO:0007669"/>
    <property type="project" value="UniProtKB-KW"/>
</dbReference>
<comment type="subcellular location">
    <subcellularLocation>
        <location evidence="1">Mitochondrion inner membrane</location>
        <topology evidence="1">Peripheral membrane protein</topology>
        <orientation evidence="1">Intermembrane side</orientation>
    </subcellularLocation>
</comment>
<protein>
    <recommendedName>
        <fullName evidence="1">Mitochondrial inner membrane protease ATP23</fullName>
        <ecNumber evidence="1">3.4.24.-</ecNumber>
    </recommendedName>
</protein>
<dbReference type="EMBL" id="KN831966">
    <property type="protein sequence ID" value="KIO05515.1"/>
    <property type="molecule type" value="Genomic_DNA"/>
</dbReference>
<keyword evidence="1" id="KW-0482">Metalloprotease</keyword>
<dbReference type="GO" id="GO:0006508">
    <property type="term" value="P:proteolysis"/>
    <property type="evidence" value="ECO:0007669"/>
    <property type="project" value="UniProtKB-KW"/>
</dbReference>
<dbReference type="GO" id="GO:0005743">
    <property type="term" value="C:mitochondrial inner membrane"/>
    <property type="evidence" value="ECO:0007669"/>
    <property type="project" value="UniProtKB-SubCell"/>
</dbReference>
<dbReference type="Pfam" id="PF09768">
    <property type="entry name" value="Peptidase_M76"/>
    <property type="match status" value="1"/>
</dbReference>
<keyword evidence="1" id="KW-0999">Mitochondrion inner membrane</keyword>
<sequence length="106" mass="12559">MSRHSESKRRIQDSLAHKLIHMYGHCKFNFDRYDLRHYACSEVRAWSRKKKRVLFGTGPLSGSDPWRTRARFFPFSWRGMRVAKRYTVRTGESQVSRRSCGGKCSE</sequence>
<dbReference type="AlphaFoldDB" id="A0A0C3NXE5"/>
<proteinExistence type="inferred from homology"/>
<reference evidence="3" key="2">
    <citation type="submission" date="2015-01" db="EMBL/GenBank/DDBJ databases">
        <title>Evolutionary Origins and Diversification of the Mycorrhizal Mutualists.</title>
        <authorList>
            <consortium name="DOE Joint Genome Institute"/>
            <consortium name="Mycorrhizal Genomics Consortium"/>
            <person name="Kohler A."/>
            <person name="Kuo A."/>
            <person name="Nagy L.G."/>
            <person name="Floudas D."/>
            <person name="Copeland A."/>
            <person name="Barry K.W."/>
            <person name="Cichocki N."/>
            <person name="Veneault-Fourrey C."/>
            <person name="LaButti K."/>
            <person name="Lindquist E.A."/>
            <person name="Lipzen A."/>
            <person name="Lundell T."/>
            <person name="Morin E."/>
            <person name="Murat C."/>
            <person name="Riley R."/>
            <person name="Ohm R."/>
            <person name="Sun H."/>
            <person name="Tunlid A."/>
            <person name="Henrissat B."/>
            <person name="Grigoriev I.V."/>
            <person name="Hibbett D.S."/>
            <person name="Martin F."/>
        </authorList>
    </citation>
    <scope>NUCLEOTIDE SEQUENCE [LARGE SCALE GENOMIC DNA]</scope>
    <source>
        <strain evidence="3">Marx 270</strain>
    </source>
</reference>
<name>A0A0C3NXE5_PISTI</name>
<organism evidence="2 3">
    <name type="scientific">Pisolithus tinctorius Marx 270</name>
    <dbReference type="NCBI Taxonomy" id="870435"/>
    <lineage>
        <taxon>Eukaryota</taxon>
        <taxon>Fungi</taxon>
        <taxon>Dikarya</taxon>
        <taxon>Basidiomycota</taxon>
        <taxon>Agaricomycotina</taxon>
        <taxon>Agaricomycetes</taxon>
        <taxon>Agaricomycetidae</taxon>
        <taxon>Boletales</taxon>
        <taxon>Sclerodermatineae</taxon>
        <taxon>Pisolithaceae</taxon>
        <taxon>Pisolithus</taxon>
    </lineage>
</organism>
<keyword evidence="1" id="KW-0479">Metal-binding</keyword>
<dbReference type="InParanoid" id="A0A0C3NXE5"/>
<dbReference type="Proteomes" id="UP000054217">
    <property type="component" value="Unassembled WGS sequence"/>
</dbReference>
<keyword evidence="1" id="KW-0378">Hydrolase</keyword>